<evidence type="ECO:0000256" key="3">
    <source>
        <dbReference type="ARBA" id="ARBA00022452"/>
    </source>
</evidence>
<dbReference type="InterPro" id="IPR000531">
    <property type="entry name" value="Beta-barrel_TonB"/>
</dbReference>
<dbReference type="InterPro" id="IPR012910">
    <property type="entry name" value="Plug_dom"/>
</dbReference>
<dbReference type="AlphaFoldDB" id="G7USG6"/>
<evidence type="ECO:0000256" key="8">
    <source>
        <dbReference type="ARBA" id="ARBA00023237"/>
    </source>
</evidence>
<dbReference type="InterPro" id="IPR039426">
    <property type="entry name" value="TonB-dep_rcpt-like"/>
</dbReference>
<proteinExistence type="inferred from homology"/>
<keyword evidence="15" id="KW-0675">Receptor</keyword>
<dbReference type="PANTHER" id="PTHR47234:SF1">
    <property type="entry name" value="TONB-DEPENDENT RECEPTOR"/>
    <property type="match status" value="1"/>
</dbReference>
<evidence type="ECO:0000256" key="7">
    <source>
        <dbReference type="ARBA" id="ARBA00023136"/>
    </source>
</evidence>
<keyword evidence="7 9" id="KW-0472">Membrane</keyword>
<evidence type="ECO:0000313" key="15">
    <source>
        <dbReference type="EMBL" id="AER56038.1"/>
    </source>
</evidence>
<dbReference type="InterPro" id="IPR010917">
    <property type="entry name" value="TonB_rcpt_CS"/>
</dbReference>
<dbReference type="KEGG" id="psd:DSC_06935"/>
<dbReference type="SUPFAM" id="SSF56935">
    <property type="entry name" value="Porins"/>
    <property type="match status" value="1"/>
</dbReference>
<gene>
    <name evidence="15" type="ordered locus">DSC_06935</name>
</gene>
<dbReference type="Gene3D" id="2.40.170.20">
    <property type="entry name" value="TonB-dependent receptor, beta-barrel domain"/>
    <property type="match status" value="1"/>
</dbReference>
<dbReference type="Proteomes" id="UP000005870">
    <property type="component" value="Chromosome"/>
</dbReference>
<dbReference type="OrthoDB" id="6276154at2"/>
<evidence type="ECO:0000256" key="6">
    <source>
        <dbReference type="ARBA" id="ARBA00023077"/>
    </source>
</evidence>
<feature type="chain" id="PRO_5003504355" evidence="12">
    <location>
        <begin position="39"/>
        <end position="948"/>
    </location>
</feature>
<evidence type="ECO:0000313" key="16">
    <source>
        <dbReference type="Proteomes" id="UP000005870"/>
    </source>
</evidence>
<feature type="signal peptide" evidence="12">
    <location>
        <begin position="1"/>
        <end position="38"/>
    </location>
</feature>
<dbReference type="Pfam" id="PF00593">
    <property type="entry name" value="TonB_dep_Rec_b-barrel"/>
    <property type="match status" value="1"/>
</dbReference>
<dbReference type="eggNOG" id="COG1629">
    <property type="taxonomic scope" value="Bacteria"/>
</dbReference>
<dbReference type="PANTHER" id="PTHR47234">
    <property type="match status" value="1"/>
</dbReference>
<accession>G7USG6</accession>
<evidence type="ECO:0000256" key="2">
    <source>
        <dbReference type="ARBA" id="ARBA00022448"/>
    </source>
</evidence>
<organism evidence="15 16">
    <name type="scientific">Pseudoxanthomonas spadix (strain BD-a59)</name>
    <dbReference type="NCBI Taxonomy" id="1045855"/>
    <lineage>
        <taxon>Bacteria</taxon>
        <taxon>Pseudomonadati</taxon>
        <taxon>Pseudomonadota</taxon>
        <taxon>Gammaproteobacteria</taxon>
        <taxon>Lysobacterales</taxon>
        <taxon>Lysobacteraceae</taxon>
        <taxon>Pseudoxanthomonas</taxon>
    </lineage>
</organism>
<evidence type="ECO:0000256" key="1">
    <source>
        <dbReference type="ARBA" id="ARBA00004571"/>
    </source>
</evidence>
<dbReference type="eggNOG" id="COG4206">
    <property type="taxonomic scope" value="Bacteria"/>
</dbReference>
<evidence type="ECO:0000256" key="5">
    <source>
        <dbReference type="ARBA" id="ARBA00022729"/>
    </source>
</evidence>
<evidence type="ECO:0000256" key="9">
    <source>
        <dbReference type="PROSITE-ProRule" id="PRU01360"/>
    </source>
</evidence>
<protein>
    <submittedName>
        <fullName evidence="15">TonB-dependent receptor</fullName>
    </submittedName>
</protein>
<keyword evidence="2 9" id="KW-0813">Transport</keyword>
<evidence type="ECO:0000256" key="10">
    <source>
        <dbReference type="PROSITE-ProRule" id="PRU10144"/>
    </source>
</evidence>
<keyword evidence="4 9" id="KW-0812">Transmembrane</keyword>
<sequence>MFRKPSQAFSGLRKPKRHRLTAALLAAATLPLAAIAVAQSNDESAAKKSATDLDRVTVTGSLIPRSEIETATPVIVVTQEEIRSRGFTSIADVLRSSTFGSGGSQGGQTANTFTQGAEAVSFFGLPPGYTKYLINGRPMQNYPALYNGADVFNNISGIPIDAVERVEIIPGGASSLYGSDALAGVVNFIMVSNYEGTTVNVRAGGYSDGGGSSTRFSLTNGLNALDNRLNMINSIQYEKKDPIWRYQRDEMKHYNFDGYDPQNIAASRDIVLLPSLGGTRYPWPDGVSCPEGLFGGTQGYQTRPRYTGAYCGTMYSGGYTTISNEKESTQYFNRTTFELNDRASLYGELLYNRETSKYFAGSNVFWYGSDDYYDPDFGQLLYMQRAFAPEEVGSFKDIMSRNKTESYTATLGIEGSFGESWDYNASFTRNEYELDEVGFSRYADPLAAYWEQNIFGPVLGTYAHPIYGNFPIYRPDYGNYFSALTPAQMAQFTGYETDRSKTWDNLFRTILTNADLFGLPGGSAGLAFGVEAGSEGWDYSPSAAKLNGELWGTSAIAGAGHRSKYAGYSELRLPFWDQLTVTLSGRYDAFEASEIDTLDKFTWSAGLEYRPIKSLLLRGKYGTAFRAPTLSDLFQGRSTAYSYVPDFYRCSLPANGGHTPDDISGCAYNSEQIITARAGNTGLESTSADTWNAGFVWAPMDTFSFSADYYSWKIEDEPRQISARDILEQEYYCSVGQPGRAIASCSDVSSWIARGPGDRLEEVFTPRINIAQQRLNLLLLQTNYLQDIGRWGSLKFNGSYSNKLKHELQNFPDLPVVDRLDSPAQMYVDGAKWSAEGSLGWNVGDWTTTWFTLLRGSTPNWVAQATNSWNAVNAFGAEAGRFGTYVTHNLGIDYRAAEGLRVSLQVNNLFNKYPFYPSAYPTSTNTPYNTYLNNAYGRSVYLQTRIEF</sequence>
<comment type="subcellular location">
    <subcellularLocation>
        <location evidence="1 9">Cell outer membrane</location>
        <topology evidence="1 9">Multi-pass membrane protein</topology>
    </subcellularLocation>
</comment>
<dbReference type="STRING" id="1045855.DSC_06935"/>
<evidence type="ECO:0000256" key="12">
    <source>
        <dbReference type="SAM" id="SignalP"/>
    </source>
</evidence>
<dbReference type="HOGENOM" id="CLU_010745_2_0_6"/>
<keyword evidence="8 9" id="KW-0998">Cell outer membrane</keyword>
<dbReference type="GO" id="GO:0009279">
    <property type="term" value="C:cell outer membrane"/>
    <property type="evidence" value="ECO:0007669"/>
    <property type="project" value="UniProtKB-SubCell"/>
</dbReference>
<dbReference type="PROSITE" id="PS52016">
    <property type="entry name" value="TONB_DEPENDENT_REC_3"/>
    <property type="match status" value="1"/>
</dbReference>
<keyword evidence="6 11" id="KW-0798">TonB box</keyword>
<evidence type="ECO:0000259" key="14">
    <source>
        <dbReference type="Pfam" id="PF07715"/>
    </source>
</evidence>
<feature type="short sequence motif" description="TonB C-terminal box" evidence="10">
    <location>
        <begin position="931"/>
        <end position="948"/>
    </location>
</feature>
<keyword evidence="5 12" id="KW-0732">Signal</keyword>
<dbReference type="InterPro" id="IPR037066">
    <property type="entry name" value="Plug_dom_sf"/>
</dbReference>
<evidence type="ECO:0000259" key="13">
    <source>
        <dbReference type="Pfam" id="PF00593"/>
    </source>
</evidence>
<comment type="similarity">
    <text evidence="9 11">Belongs to the TonB-dependent receptor family.</text>
</comment>
<name>G7USG6_PSEUP</name>
<dbReference type="PROSITE" id="PS01156">
    <property type="entry name" value="TONB_DEPENDENT_REC_2"/>
    <property type="match status" value="1"/>
</dbReference>
<dbReference type="RefSeq" id="WP_014160214.1">
    <property type="nucleotide sequence ID" value="NC_016147.2"/>
</dbReference>
<feature type="domain" description="TonB-dependent receptor-like beta-barrel" evidence="13">
    <location>
        <begin position="386"/>
        <end position="909"/>
    </location>
</feature>
<evidence type="ECO:0000256" key="4">
    <source>
        <dbReference type="ARBA" id="ARBA00022692"/>
    </source>
</evidence>
<keyword evidence="16" id="KW-1185">Reference proteome</keyword>
<reference evidence="15 16" key="1">
    <citation type="journal article" date="2012" name="J. Bacteriol.">
        <title>Complete Genome Sequence of the BTEX-Degrading Bacterium Pseudoxanthomonas spadix BD-a59.</title>
        <authorList>
            <person name="Lee S.H."/>
            <person name="Jin H.M."/>
            <person name="Lee H.J."/>
            <person name="Kim J.M."/>
            <person name="Jeon C.O."/>
        </authorList>
    </citation>
    <scope>NUCLEOTIDE SEQUENCE [LARGE SCALE GENOMIC DNA]</scope>
    <source>
        <strain evidence="15 16">BD-a59</strain>
    </source>
</reference>
<dbReference type="EMBL" id="CP003093">
    <property type="protein sequence ID" value="AER56038.1"/>
    <property type="molecule type" value="Genomic_DNA"/>
</dbReference>
<dbReference type="Pfam" id="PF07715">
    <property type="entry name" value="Plug"/>
    <property type="match status" value="1"/>
</dbReference>
<feature type="domain" description="TonB-dependent receptor plug" evidence="14">
    <location>
        <begin position="68"/>
        <end position="185"/>
    </location>
</feature>
<dbReference type="Gene3D" id="2.170.130.10">
    <property type="entry name" value="TonB-dependent receptor, plug domain"/>
    <property type="match status" value="1"/>
</dbReference>
<keyword evidence="3 9" id="KW-1134">Transmembrane beta strand</keyword>
<dbReference type="InterPro" id="IPR036942">
    <property type="entry name" value="Beta-barrel_TonB_sf"/>
</dbReference>
<evidence type="ECO:0000256" key="11">
    <source>
        <dbReference type="RuleBase" id="RU003357"/>
    </source>
</evidence>